<dbReference type="InterPro" id="IPR016181">
    <property type="entry name" value="Acyl_CoA_acyltransferase"/>
</dbReference>
<gene>
    <name evidence="2" type="ORF">ATL42_2920</name>
</gene>
<sequence>MSLIDLVGWVGSAILVWSLLQSRILRLRLFNLLGSAILLAFNAIIGVWPMVGLNAVLCVINLVYLQRMLRSRHSATSYSVVEIRPDDPYLRHLLAEHGADIVRFNPGLEVEKLVAERSGSGEAFLVLHGDETVGYVFLHDLGAGVAQIDLDYVTERFRDFTPGEFVFRRSRLLAEHGYTSVVTRRGVSAPYYEKIGFTAMGDVFELALTRDLPRATT</sequence>
<dbReference type="RefSeq" id="WP_098456602.1">
    <property type="nucleotide sequence ID" value="NZ_PDJG01000001.1"/>
</dbReference>
<keyword evidence="1" id="KW-1133">Transmembrane helix</keyword>
<comment type="caution">
    <text evidence="2">The sequence shown here is derived from an EMBL/GenBank/DDBJ whole genome shotgun (WGS) entry which is preliminary data.</text>
</comment>
<protein>
    <recommendedName>
        <fullName evidence="4">Inner membrane protein</fullName>
    </recommendedName>
</protein>
<dbReference type="Gene3D" id="3.40.630.30">
    <property type="match status" value="1"/>
</dbReference>
<organism evidence="2 3">
    <name type="scientific">Sanguibacter antarcticus</name>
    <dbReference type="NCBI Taxonomy" id="372484"/>
    <lineage>
        <taxon>Bacteria</taxon>
        <taxon>Bacillati</taxon>
        <taxon>Actinomycetota</taxon>
        <taxon>Actinomycetes</taxon>
        <taxon>Micrococcales</taxon>
        <taxon>Sanguibacteraceae</taxon>
        <taxon>Sanguibacter</taxon>
    </lineage>
</organism>
<evidence type="ECO:0008006" key="4">
    <source>
        <dbReference type="Google" id="ProtNLM"/>
    </source>
</evidence>
<evidence type="ECO:0000313" key="3">
    <source>
        <dbReference type="Proteomes" id="UP000225548"/>
    </source>
</evidence>
<accession>A0A2A9E7Q9</accession>
<dbReference type="Proteomes" id="UP000225548">
    <property type="component" value="Unassembled WGS sequence"/>
</dbReference>
<evidence type="ECO:0000313" key="2">
    <source>
        <dbReference type="EMBL" id="PFG34988.1"/>
    </source>
</evidence>
<reference evidence="2 3" key="1">
    <citation type="submission" date="2017-10" db="EMBL/GenBank/DDBJ databases">
        <title>Sequencing the genomes of 1000 actinobacteria strains.</title>
        <authorList>
            <person name="Klenk H.-P."/>
        </authorList>
    </citation>
    <scope>NUCLEOTIDE SEQUENCE [LARGE SCALE GENOMIC DNA]</scope>
    <source>
        <strain evidence="2 3">DSM 18966</strain>
    </source>
</reference>
<dbReference type="EMBL" id="PDJG01000001">
    <property type="protein sequence ID" value="PFG34988.1"/>
    <property type="molecule type" value="Genomic_DNA"/>
</dbReference>
<keyword evidence="3" id="KW-1185">Reference proteome</keyword>
<keyword evidence="1" id="KW-0812">Transmembrane</keyword>
<name>A0A2A9E7Q9_9MICO</name>
<proteinExistence type="predicted"/>
<dbReference type="SUPFAM" id="SSF55729">
    <property type="entry name" value="Acyl-CoA N-acyltransferases (Nat)"/>
    <property type="match status" value="1"/>
</dbReference>
<feature type="transmembrane region" description="Helical" evidence="1">
    <location>
        <begin position="32"/>
        <end position="65"/>
    </location>
</feature>
<evidence type="ECO:0000256" key="1">
    <source>
        <dbReference type="SAM" id="Phobius"/>
    </source>
</evidence>
<dbReference type="AlphaFoldDB" id="A0A2A9E7Q9"/>
<dbReference type="OrthoDB" id="677174at2"/>
<keyword evidence="1" id="KW-0472">Membrane</keyword>